<keyword evidence="2 4" id="KW-0378">Hydrolase</keyword>
<dbReference type="PANTHER" id="PTHR43540">
    <property type="entry name" value="PEROXYUREIDOACRYLATE/UREIDOACRYLATE AMIDOHYDROLASE-RELATED"/>
    <property type="match status" value="1"/>
</dbReference>
<dbReference type="Gene3D" id="3.40.50.850">
    <property type="entry name" value="Isochorismatase-like"/>
    <property type="match status" value="1"/>
</dbReference>
<accession>A0A9D2SRC6</accession>
<dbReference type="InterPro" id="IPR000868">
    <property type="entry name" value="Isochorismatase-like_dom"/>
</dbReference>
<protein>
    <submittedName>
        <fullName evidence="4">Cysteine hydrolase</fullName>
    </submittedName>
</protein>
<dbReference type="Pfam" id="PF00857">
    <property type="entry name" value="Isochorismatase"/>
    <property type="match status" value="1"/>
</dbReference>
<dbReference type="Proteomes" id="UP000823891">
    <property type="component" value="Unassembled WGS sequence"/>
</dbReference>
<sequence>MKLEKNCALLVIDIQQEDFVGMNESNMADPAWECIRNGRRVLDVFRRRKLPVIQIKEVHRPDMVDFGRELDGSEGIHCLEDSPLTDYARLTYPIEGEYLISKRRYSAFFGTDLEILLKGLHVDTLYLIGGLTDVCVHYTAVDAHQHDYHFHVVTDAVAGSSPEAHRYALQAMQYLQREALVTTEEIEAAQEIGSRMVATHKTVLTNKLN</sequence>
<evidence type="ECO:0000259" key="3">
    <source>
        <dbReference type="Pfam" id="PF00857"/>
    </source>
</evidence>
<feature type="domain" description="Isochorismatase-like" evidence="3">
    <location>
        <begin position="7"/>
        <end position="183"/>
    </location>
</feature>
<dbReference type="PANTHER" id="PTHR43540:SF6">
    <property type="entry name" value="ISOCHORISMATASE-LIKE DOMAIN-CONTAINING PROTEIN"/>
    <property type="match status" value="1"/>
</dbReference>
<gene>
    <name evidence="4" type="ORF">H9761_17275</name>
</gene>
<organism evidence="4 5">
    <name type="scientific">Candidatus Eisenbergiella merdavium</name>
    <dbReference type="NCBI Taxonomy" id="2838551"/>
    <lineage>
        <taxon>Bacteria</taxon>
        <taxon>Bacillati</taxon>
        <taxon>Bacillota</taxon>
        <taxon>Clostridia</taxon>
        <taxon>Lachnospirales</taxon>
        <taxon>Lachnospiraceae</taxon>
        <taxon>Eisenbergiella</taxon>
    </lineage>
</organism>
<evidence type="ECO:0000313" key="4">
    <source>
        <dbReference type="EMBL" id="HJC25423.1"/>
    </source>
</evidence>
<name>A0A9D2SRC6_9FIRM</name>
<dbReference type="InterPro" id="IPR036380">
    <property type="entry name" value="Isochorismatase-like_sf"/>
</dbReference>
<dbReference type="EMBL" id="DWWS01000065">
    <property type="protein sequence ID" value="HJC25423.1"/>
    <property type="molecule type" value="Genomic_DNA"/>
</dbReference>
<reference evidence="4" key="2">
    <citation type="submission" date="2021-04" db="EMBL/GenBank/DDBJ databases">
        <authorList>
            <person name="Gilroy R."/>
        </authorList>
    </citation>
    <scope>NUCLEOTIDE SEQUENCE</scope>
    <source>
        <strain evidence="4">USAMLcec2-132</strain>
    </source>
</reference>
<evidence type="ECO:0000256" key="1">
    <source>
        <dbReference type="ARBA" id="ARBA00006336"/>
    </source>
</evidence>
<evidence type="ECO:0000256" key="2">
    <source>
        <dbReference type="ARBA" id="ARBA00022801"/>
    </source>
</evidence>
<proteinExistence type="inferred from homology"/>
<evidence type="ECO:0000313" key="5">
    <source>
        <dbReference type="Proteomes" id="UP000823891"/>
    </source>
</evidence>
<dbReference type="SUPFAM" id="SSF52499">
    <property type="entry name" value="Isochorismatase-like hydrolases"/>
    <property type="match status" value="1"/>
</dbReference>
<dbReference type="GO" id="GO:0016787">
    <property type="term" value="F:hydrolase activity"/>
    <property type="evidence" value="ECO:0007669"/>
    <property type="project" value="UniProtKB-KW"/>
</dbReference>
<dbReference type="InterPro" id="IPR050272">
    <property type="entry name" value="Isochorismatase-like_hydrls"/>
</dbReference>
<dbReference type="AlphaFoldDB" id="A0A9D2SRC6"/>
<comment type="caution">
    <text evidence="4">The sequence shown here is derived from an EMBL/GenBank/DDBJ whole genome shotgun (WGS) entry which is preliminary data.</text>
</comment>
<dbReference type="CDD" id="cd00431">
    <property type="entry name" value="cysteine_hydrolases"/>
    <property type="match status" value="1"/>
</dbReference>
<comment type="similarity">
    <text evidence="1">Belongs to the isochorismatase family.</text>
</comment>
<reference evidence="4" key="1">
    <citation type="journal article" date="2021" name="PeerJ">
        <title>Extensive microbial diversity within the chicken gut microbiome revealed by metagenomics and culture.</title>
        <authorList>
            <person name="Gilroy R."/>
            <person name="Ravi A."/>
            <person name="Getino M."/>
            <person name="Pursley I."/>
            <person name="Horton D.L."/>
            <person name="Alikhan N.F."/>
            <person name="Baker D."/>
            <person name="Gharbi K."/>
            <person name="Hall N."/>
            <person name="Watson M."/>
            <person name="Adriaenssens E.M."/>
            <person name="Foster-Nyarko E."/>
            <person name="Jarju S."/>
            <person name="Secka A."/>
            <person name="Antonio M."/>
            <person name="Oren A."/>
            <person name="Chaudhuri R.R."/>
            <person name="La Ragione R."/>
            <person name="Hildebrand F."/>
            <person name="Pallen M.J."/>
        </authorList>
    </citation>
    <scope>NUCLEOTIDE SEQUENCE</scope>
    <source>
        <strain evidence="4">USAMLcec2-132</strain>
    </source>
</reference>